<protein>
    <submittedName>
        <fullName evidence="2">Uncharacterized protein</fullName>
    </submittedName>
</protein>
<evidence type="ECO:0000256" key="1">
    <source>
        <dbReference type="SAM" id="Phobius"/>
    </source>
</evidence>
<name>J0A338_HELPX</name>
<dbReference type="PATRIC" id="fig|992034.3.peg.776"/>
<evidence type="ECO:0000313" key="2">
    <source>
        <dbReference type="EMBL" id="EJB43733.1"/>
    </source>
</evidence>
<keyword evidence="1" id="KW-1133">Transmembrane helix</keyword>
<feature type="transmembrane region" description="Helical" evidence="1">
    <location>
        <begin position="12"/>
        <end position="31"/>
    </location>
</feature>
<accession>J0A338</accession>
<proteinExistence type="predicted"/>
<sequence>MVIMTLVTGDLGLFLTPLAGLGSVLVGLSAATKLKDALKAAPSHKALKRV</sequence>
<dbReference type="EMBL" id="AKOC01000009">
    <property type="protein sequence ID" value="EJB43733.1"/>
    <property type="molecule type" value="Genomic_DNA"/>
</dbReference>
<gene>
    <name evidence="2" type="ORF">HPHPA9_0810</name>
</gene>
<organism evidence="2 3">
    <name type="scientific">Helicobacter pylori Hp A-9</name>
    <dbReference type="NCBI Taxonomy" id="992034"/>
    <lineage>
        <taxon>Bacteria</taxon>
        <taxon>Pseudomonadati</taxon>
        <taxon>Campylobacterota</taxon>
        <taxon>Epsilonproteobacteria</taxon>
        <taxon>Campylobacterales</taxon>
        <taxon>Helicobacteraceae</taxon>
        <taxon>Helicobacter</taxon>
    </lineage>
</organism>
<evidence type="ECO:0000313" key="3">
    <source>
        <dbReference type="Proteomes" id="UP000005483"/>
    </source>
</evidence>
<dbReference type="AlphaFoldDB" id="J0A338"/>
<keyword evidence="1" id="KW-0812">Transmembrane</keyword>
<reference evidence="2 3" key="1">
    <citation type="submission" date="2012-04" db="EMBL/GenBank/DDBJ databases">
        <title>Genome sequence of Helicobacter pylori Hp A-9.</title>
        <authorList>
            <person name="Blanchard T.G."/>
            <person name="Czinn S.J."/>
            <person name="McCracken C."/>
            <person name="Abolude K."/>
            <person name="Maroo A."/>
            <person name="Santana-Cruz I."/>
            <person name="Tallon L.J."/>
            <person name="Ficke F.W.F."/>
        </authorList>
    </citation>
    <scope>NUCLEOTIDE SEQUENCE [LARGE SCALE GENOMIC DNA]</scope>
    <source>
        <strain evidence="2 3">Hp A-9</strain>
    </source>
</reference>
<dbReference type="Proteomes" id="UP000005483">
    <property type="component" value="Unassembled WGS sequence"/>
</dbReference>
<keyword evidence="1" id="KW-0472">Membrane</keyword>
<comment type="caution">
    <text evidence="2">The sequence shown here is derived from an EMBL/GenBank/DDBJ whole genome shotgun (WGS) entry which is preliminary data.</text>
</comment>